<dbReference type="InterPro" id="IPR038499">
    <property type="entry name" value="BRO1_sf"/>
</dbReference>
<evidence type="ECO:0000313" key="4">
    <source>
        <dbReference type="Proteomes" id="UP001472866"/>
    </source>
</evidence>
<proteinExistence type="predicted"/>
<keyword evidence="4" id="KW-1185">Reference proteome</keyword>
<accession>A0AAX4PB29</accession>
<evidence type="ECO:0000256" key="2">
    <source>
        <dbReference type="SAM" id="Phobius"/>
    </source>
</evidence>
<reference evidence="3 4" key="1">
    <citation type="submission" date="2024-03" db="EMBL/GenBank/DDBJ databases">
        <title>Complete genome sequence of the green alga Chloropicon roscoffensis RCC1871.</title>
        <authorList>
            <person name="Lemieux C."/>
            <person name="Pombert J.-F."/>
            <person name="Otis C."/>
            <person name="Turmel M."/>
        </authorList>
    </citation>
    <scope>NUCLEOTIDE SEQUENCE [LARGE SCALE GENOMIC DNA]</scope>
    <source>
        <strain evidence="3 4">RCC1871</strain>
    </source>
</reference>
<protein>
    <submittedName>
        <fullName evidence="3">BRO1 domain-containing protein</fullName>
    </submittedName>
</protein>
<evidence type="ECO:0000256" key="1">
    <source>
        <dbReference type="SAM" id="MobiDB-lite"/>
    </source>
</evidence>
<name>A0AAX4PB29_9CHLO</name>
<organism evidence="3 4">
    <name type="scientific">Chloropicon roscoffensis</name>
    <dbReference type="NCBI Taxonomy" id="1461544"/>
    <lineage>
        <taxon>Eukaryota</taxon>
        <taxon>Viridiplantae</taxon>
        <taxon>Chlorophyta</taxon>
        <taxon>Chloropicophyceae</taxon>
        <taxon>Chloropicales</taxon>
        <taxon>Chloropicaceae</taxon>
        <taxon>Chloropicon</taxon>
    </lineage>
</organism>
<sequence>MEAKRPEEPPRAAEQTEPRVPNPDGSTSATPNPPAPPAPADPAAVTSPEESNSPDPPAVAPPAASAMAHHVEASRDDWSRSILRFVFVYGPEQELEGKLKKALQNHQELEKEFFAGEKSGQEQGSESHGDEVRAFLKHRRALIEGLLSAKSESASWSFPTEVEAAVAMRGADATATDLGERLESFLSAARDLGPTRVGSFRWHETGAGEFSSPHVGFDACSAVLCCALLSACLASRAARAKVAGVAGPKPMLKLSFDLLRRASGLASYGADLGEMSKLERVFLPGRSKDCSAPKLRLLSACFLRDAKQISVAVAIDKGSSHRVVSALATDSMLLPATEEGEGEKNREGKWGAYASWKAQVSRSLGLCFQALHELSREEGGVAKLCSARALDEYLENGSRDRDRFDGAVPGTVREDHRGYDEGCLKFFTDTARKCERENAMVHFKSVPPELPPPIRRDLPEIAAHAPQSLPPAKDCVVEIPPDASEESEEKRRSCCGTCAVVIAMPLLILLSVLGAVVWVLLLPLKLIPCCCPVACALQALWDAVDLMLRAPLHACVWAGGG</sequence>
<gene>
    <name evidence="3" type="ORF">HKI87_06g45040</name>
</gene>
<dbReference type="EMBL" id="CP151506">
    <property type="protein sequence ID" value="WZN62959.1"/>
    <property type="molecule type" value="Genomic_DNA"/>
</dbReference>
<dbReference type="Proteomes" id="UP001472866">
    <property type="component" value="Chromosome 06"/>
</dbReference>
<dbReference type="AlphaFoldDB" id="A0AAX4PB29"/>
<feature type="compositionally biased region" description="Pro residues" evidence="1">
    <location>
        <begin position="31"/>
        <end position="40"/>
    </location>
</feature>
<feature type="compositionally biased region" description="Basic and acidic residues" evidence="1">
    <location>
        <begin position="1"/>
        <end position="17"/>
    </location>
</feature>
<evidence type="ECO:0000313" key="3">
    <source>
        <dbReference type="EMBL" id="WZN62959.1"/>
    </source>
</evidence>
<keyword evidence="2" id="KW-0472">Membrane</keyword>
<feature type="transmembrane region" description="Helical" evidence="2">
    <location>
        <begin position="499"/>
        <end position="521"/>
    </location>
</feature>
<feature type="region of interest" description="Disordered" evidence="1">
    <location>
        <begin position="1"/>
        <end position="71"/>
    </location>
</feature>
<keyword evidence="2" id="KW-0812">Transmembrane</keyword>
<dbReference type="Gene3D" id="1.25.40.280">
    <property type="entry name" value="alix/aip1 like domains"/>
    <property type="match status" value="1"/>
</dbReference>
<keyword evidence="2" id="KW-1133">Transmembrane helix</keyword>